<comment type="subcellular location">
    <subcellularLocation>
        <location evidence="1">Cell membrane</location>
        <topology evidence="1">Multi-pass membrane protein</topology>
    </subcellularLocation>
</comment>
<protein>
    <submittedName>
        <fullName evidence="8">Putative MFS family arabinose efflux permease</fullName>
    </submittedName>
</protein>
<dbReference type="GO" id="GO:0022857">
    <property type="term" value="F:transmembrane transporter activity"/>
    <property type="evidence" value="ECO:0007669"/>
    <property type="project" value="InterPro"/>
</dbReference>
<dbReference type="SUPFAM" id="SSF103473">
    <property type="entry name" value="MFS general substrate transporter"/>
    <property type="match status" value="1"/>
</dbReference>
<gene>
    <name evidence="8" type="ORF">BXY45_1367</name>
</gene>
<feature type="transmembrane region" description="Helical" evidence="6">
    <location>
        <begin position="273"/>
        <end position="295"/>
    </location>
</feature>
<organism evidence="8 9">
    <name type="scientific">Quadrisphaera granulorum</name>
    <dbReference type="NCBI Taxonomy" id="317664"/>
    <lineage>
        <taxon>Bacteria</taxon>
        <taxon>Bacillati</taxon>
        <taxon>Actinomycetota</taxon>
        <taxon>Actinomycetes</taxon>
        <taxon>Kineosporiales</taxon>
        <taxon>Kineosporiaceae</taxon>
        <taxon>Quadrisphaera</taxon>
    </lineage>
</organism>
<dbReference type="Gene3D" id="1.20.1250.20">
    <property type="entry name" value="MFS general substrate transporter like domains"/>
    <property type="match status" value="1"/>
</dbReference>
<feature type="transmembrane region" description="Helical" evidence="6">
    <location>
        <begin position="53"/>
        <end position="77"/>
    </location>
</feature>
<keyword evidence="9" id="KW-1185">Reference proteome</keyword>
<evidence type="ECO:0000256" key="2">
    <source>
        <dbReference type="ARBA" id="ARBA00022475"/>
    </source>
</evidence>
<sequence>MGRPSWDFCTSVVTGPLRHAQPPQASGQAAGEDERVRVLDAVMSGVDGRFARLWASSSASALGTGLVLIAAPLLVATYSDDPVVVSAAFAVAWLPWLLFALPAGVLVDRVDRRRLLVVLDVVRAAALVVLGAVVVAGSGGVALLYGVLFAVNACEVVSRIAGSTMVPDVVGDMSLERANGWLFGSATLMNGVLAGPLAGALFALAAGVPFLVAAAAMAAGAVLLAVIPGRYPAPARPQPAGGPAEEPGRLRVALGEVGEAFGWLMRQQMLRTMALLIGLLNLTYYAALALLVLVAQQRLSLGSVGYGALLGCMAVGGLAGAAAGDRIIGWATPTWTIRIGLLIEACLHLVLAASTSAVFVGVVFVIFGMHASLWGIVATTLRQRLTPPEMLGRVGSATTFISAGGNCAGALLGGVLASAAGITAPYWVGFGLALLVSASTWRIFSRAAVARAYTDGRAA</sequence>
<dbReference type="AlphaFoldDB" id="A0A315ZPY2"/>
<keyword evidence="3 6" id="KW-0812">Transmembrane</keyword>
<evidence type="ECO:0000256" key="3">
    <source>
        <dbReference type="ARBA" id="ARBA00022692"/>
    </source>
</evidence>
<evidence type="ECO:0000313" key="9">
    <source>
        <dbReference type="Proteomes" id="UP000245469"/>
    </source>
</evidence>
<evidence type="ECO:0000313" key="8">
    <source>
        <dbReference type="EMBL" id="PWJ47576.1"/>
    </source>
</evidence>
<proteinExistence type="predicted"/>
<evidence type="ECO:0000256" key="6">
    <source>
        <dbReference type="SAM" id="Phobius"/>
    </source>
</evidence>
<feature type="transmembrane region" description="Helical" evidence="6">
    <location>
        <begin position="83"/>
        <end position="103"/>
    </location>
</feature>
<dbReference type="GO" id="GO:0005886">
    <property type="term" value="C:plasma membrane"/>
    <property type="evidence" value="ECO:0007669"/>
    <property type="project" value="UniProtKB-SubCell"/>
</dbReference>
<keyword evidence="5 6" id="KW-0472">Membrane</keyword>
<evidence type="ECO:0000256" key="1">
    <source>
        <dbReference type="ARBA" id="ARBA00004651"/>
    </source>
</evidence>
<evidence type="ECO:0000256" key="4">
    <source>
        <dbReference type="ARBA" id="ARBA00022989"/>
    </source>
</evidence>
<comment type="caution">
    <text evidence="8">The sequence shown here is derived from an EMBL/GenBank/DDBJ whole genome shotgun (WGS) entry which is preliminary data.</text>
</comment>
<dbReference type="EMBL" id="QGDQ01000036">
    <property type="protein sequence ID" value="PWJ47576.1"/>
    <property type="molecule type" value="Genomic_DNA"/>
</dbReference>
<feature type="transmembrane region" description="Helical" evidence="6">
    <location>
        <begin position="359"/>
        <end position="379"/>
    </location>
</feature>
<reference evidence="8 9" key="1">
    <citation type="submission" date="2018-03" db="EMBL/GenBank/DDBJ databases">
        <title>Genomic Encyclopedia of Archaeal and Bacterial Type Strains, Phase II (KMG-II): from individual species to whole genera.</title>
        <authorList>
            <person name="Goeker M."/>
        </authorList>
    </citation>
    <scope>NUCLEOTIDE SEQUENCE [LARGE SCALE GENOMIC DNA]</scope>
    <source>
        <strain evidence="8 9">DSM 44889</strain>
    </source>
</reference>
<dbReference type="PANTHER" id="PTHR23513">
    <property type="entry name" value="INTEGRAL MEMBRANE EFFLUX PROTEIN-RELATED"/>
    <property type="match status" value="1"/>
</dbReference>
<dbReference type="InterPro" id="IPR011701">
    <property type="entry name" value="MFS"/>
</dbReference>
<evidence type="ECO:0000256" key="5">
    <source>
        <dbReference type="ARBA" id="ARBA00023136"/>
    </source>
</evidence>
<feature type="transmembrane region" description="Helical" evidence="6">
    <location>
        <begin position="426"/>
        <end position="444"/>
    </location>
</feature>
<feature type="transmembrane region" description="Helical" evidence="6">
    <location>
        <begin position="400"/>
        <end position="420"/>
    </location>
</feature>
<feature type="transmembrane region" description="Helical" evidence="6">
    <location>
        <begin position="301"/>
        <end position="323"/>
    </location>
</feature>
<feature type="domain" description="Major facilitator superfamily (MFS) profile" evidence="7">
    <location>
        <begin position="49"/>
        <end position="448"/>
    </location>
</feature>
<name>A0A315ZPY2_9ACTN</name>
<feature type="transmembrane region" description="Helical" evidence="6">
    <location>
        <begin position="210"/>
        <end position="227"/>
    </location>
</feature>
<dbReference type="InterPro" id="IPR020846">
    <property type="entry name" value="MFS_dom"/>
</dbReference>
<dbReference type="Proteomes" id="UP000245469">
    <property type="component" value="Unassembled WGS sequence"/>
</dbReference>
<evidence type="ECO:0000259" key="7">
    <source>
        <dbReference type="PROSITE" id="PS50850"/>
    </source>
</evidence>
<feature type="transmembrane region" description="Helical" evidence="6">
    <location>
        <begin position="181"/>
        <end position="204"/>
    </location>
</feature>
<dbReference type="PANTHER" id="PTHR23513:SF6">
    <property type="entry name" value="MAJOR FACILITATOR SUPERFAMILY ASSOCIATED DOMAIN-CONTAINING PROTEIN"/>
    <property type="match status" value="1"/>
</dbReference>
<keyword evidence="4 6" id="KW-1133">Transmembrane helix</keyword>
<dbReference type="CDD" id="cd06173">
    <property type="entry name" value="MFS_MefA_like"/>
    <property type="match status" value="1"/>
</dbReference>
<keyword evidence="2" id="KW-1003">Cell membrane</keyword>
<dbReference type="PROSITE" id="PS50850">
    <property type="entry name" value="MFS"/>
    <property type="match status" value="1"/>
</dbReference>
<dbReference type="Pfam" id="PF07690">
    <property type="entry name" value="MFS_1"/>
    <property type="match status" value="1"/>
</dbReference>
<accession>A0A315ZPY2</accession>
<dbReference type="InterPro" id="IPR036259">
    <property type="entry name" value="MFS_trans_sf"/>
</dbReference>